<keyword evidence="4" id="KW-0238">DNA-binding</keyword>
<accession>A0ABR9X9D9</accession>
<dbReference type="InterPro" id="IPR036388">
    <property type="entry name" value="WH-like_DNA-bd_sf"/>
</dbReference>
<dbReference type="Pfam" id="PF00155">
    <property type="entry name" value="Aminotran_1_2"/>
    <property type="match status" value="1"/>
</dbReference>
<dbReference type="CDD" id="cd07377">
    <property type="entry name" value="WHTH_GntR"/>
    <property type="match status" value="1"/>
</dbReference>
<dbReference type="Gene3D" id="1.10.10.10">
    <property type="entry name" value="Winged helix-like DNA-binding domain superfamily/Winged helix DNA-binding domain"/>
    <property type="match status" value="1"/>
</dbReference>
<comment type="similarity">
    <text evidence="1">In the C-terminal section; belongs to the class-I pyridoxal-phosphate-dependent aminotransferase family.</text>
</comment>
<dbReference type="InterPro" id="IPR015421">
    <property type="entry name" value="PyrdxlP-dep_Trfase_major"/>
</dbReference>
<dbReference type="PROSITE" id="PS50949">
    <property type="entry name" value="HTH_GNTR"/>
    <property type="match status" value="1"/>
</dbReference>
<keyword evidence="2" id="KW-0663">Pyridoxal phosphate</keyword>
<dbReference type="Pfam" id="PF00392">
    <property type="entry name" value="GntR"/>
    <property type="match status" value="1"/>
</dbReference>
<dbReference type="PANTHER" id="PTHR46577:SF2">
    <property type="entry name" value="TRANSCRIPTIONAL REGULATORY PROTEIN"/>
    <property type="match status" value="1"/>
</dbReference>
<keyword evidence="8" id="KW-1185">Reference proteome</keyword>
<reference evidence="7 8" key="1">
    <citation type="journal article" date="2021" name="Int. J. Syst. Evol. Microbiol.">
        <title>Salipiger mangrovisoli sp. nov., isolated from mangrove soil and the proposal for the reclassification of Paraphaeobacter pallidus as Salipiger pallidus comb. nov.</title>
        <authorList>
            <person name="Du J."/>
            <person name="Liu Y."/>
            <person name="Pei T."/>
            <person name="Deng M.R."/>
            <person name="Zhu H."/>
        </authorList>
    </citation>
    <scope>NUCLEOTIDE SEQUENCE [LARGE SCALE GENOMIC DNA]</scope>
    <source>
        <strain evidence="7 8">6D45A</strain>
    </source>
</reference>
<evidence type="ECO:0000313" key="8">
    <source>
        <dbReference type="Proteomes" id="UP000607796"/>
    </source>
</evidence>
<name>A0ABR9X9D9_9RHOB</name>
<dbReference type="SUPFAM" id="SSF46785">
    <property type="entry name" value="Winged helix' DNA-binding domain"/>
    <property type="match status" value="1"/>
</dbReference>
<dbReference type="InterPro" id="IPR036390">
    <property type="entry name" value="WH_DNA-bd_sf"/>
</dbReference>
<dbReference type="RefSeq" id="WP_194137362.1">
    <property type="nucleotide sequence ID" value="NZ_JADFFK010000026.1"/>
</dbReference>
<dbReference type="SUPFAM" id="SSF53383">
    <property type="entry name" value="PLP-dependent transferases"/>
    <property type="match status" value="1"/>
</dbReference>
<feature type="domain" description="HTH gntR-type" evidence="6">
    <location>
        <begin position="12"/>
        <end position="80"/>
    </location>
</feature>
<evidence type="ECO:0000313" key="7">
    <source>
        <dbReference type="EMBL" id="MBE9640087.1"/>
    </source>
</evidence>
<sequence>MDGLTLSRTDGQTLVEQVMETLRTRIAGRKAAPGTKLPSIRQLADQLGVSRSTVVEAYDRLVAEGIVQSRRGSGFYVAGHLPPFSLSDSGPALAREIDPLRITRQALDSRRIRSNPGCGWLPSSWMPQEEIRRALRSLARAPEASLTEYGTPLGLPELRGLLAVRMADSGVEAHPDQIMLTESGTQALDLVCRLLLEPGDRVLIDDPCYFNFLALFRAHRVEAIGVPRTPAGPDLDAFEAALKEHRPRLYITNSGPHNPTGTVLSPVACHRILRLAEAHDLLIVEDDIFADFEERPAPRLAAFDGLQHVIQIGSFSKTLSASIRCGYIAARPEWVDALVDLKLATSFGGGAMSAELVLHLLKEGSYRRHVQGMRTRLAGAMNALIPQLKAIGITPWHRPEAGVFLWCRLPNGVDGAALTRAAWEDGIVLAPGNAFSVSQGCGGLMRFNVAQMQEIGIIGDLASILAGGPEFS</sequence>
<keyword evidence="5" id="KW-0804">Transcription</keyword>
<evidence type="ECO:0000259" key="6">
    <source>
        <dbReference type="PROSITE" id="PS50949"/>
    </source>
</evidence>
<evidence type="ECO:0000256" key="4">
    <source>
        <dbReference type="ARBA" id="ARBA00023125"/>
    </source>
</evidence>
<dbReference type="InterPro" id="IPR015424">
    <property type="entry name" value="PyrdxlP-dep_Trfase"/>
</dbReference>
<dbReference type="EMBL" id="JADFFK010000026">
    <property type="protein sequence ID" value="MBE9640087.1"/>
    <property type="molecule type" value="Genomic_DNA"/>
</dbReference>
<dbReference type="InterPro" id="IPR004839">
    <property type="entry name" value="Aminotransferase_I/II_large"/>
</dbReference>
<dbReference type="Gene3D" id="3.90.1150.10">
    <property type="entry name" value="Aspartate Aminotransferase, domain 1"/>
    <property type="match status" value="1"/>
</dbReference>
<evidence type="ECO:0000256" key="2">
    <source>
        <dbReference type="ARBA" id="ARBA00022898"/>
    </source>
</evidence>
<keyword evidence="3" id="KW-0805">Transcription regulation</keyword>
<dbReference type="InterPro" id="IPR015422">
    <property type="entry name" value="PyrdxlP-dep_Trfase_small"/>
</dbReference>
<comment type="caution">
    <text evidence="7">The sequence shown here is derived from an EMBL/GenBank/DDBJ whole genome shotgun (WGS) entry which is preliminary data.</text>
</comment>
<dbReference type="PRINTS" id="PR00035">
    <property type="entry name" value="HTHGNTR"/>
</dbReference>
<evidence type="ECO:0000256" key="3">
    <source>
        <dbReference type="ARBA" id="ARBA00023015"/>
    </source>
</evidence>
<dbReference type="InterPro" id="IPR051446">
    <property type="entry name" value="HTH_trans_reg/aminotransferase"/>
</dbReference>
<keyword evidence="7" id="KW-0808">Transferase</keyword>
<dbReference type="PANTHER" id="PTHR46577">
    <property type="entry name" value="HTH-TYPE TRANSCRIPTIONAL REGULATORY PROTEIN GABR"/>
    <property type="match status" value="1"/>
</dbReference>
<protein>
    <submittedName>
        <fullName evidence="7">PLP-dependent aminotransferase family protein</fullName>
    </submittedName>
</protein>
<gene>
    <name evidence="7" type="ORF">IQ782_24870</name>
</gene>
<dbReference type="Proteomes" id="UP000607796">
    <property type="component" value="Unassembled WGS sequence"/>
</dbReference>
<evidence type="ECO:0000256" key="5">
    <source>
        <dbReference type="ARBA" id="ARBA00023163"/>
    </source>
</evidence>
<keyword evidence="7" id="KW-0032">Aminotransferase</keyword>
<dbReference type="CDD" id="cd00609">
    <property type="entry name" value="AAT_like"/>
    <property type="match status" value="1"/>
</dbReference>
<dbReference type="SMART" id="SM00345">
    <property type="entry name" value="HTH_GNTR"/>
    <property type="match status" value="1"/>
</dbReference>
<proteinExistence type="inferred from homology"/>
<organism evidence="7 8">
    <name type="scientific">Salipiger mangrovisoli</name>
    <dbReference type="NCBI Taxonomy" id="2865933"/>
    <lineage>
        <taxon>Bacteria</taxon>
        <taxon>Pseudomonadati</taxon>
        <taxon>Pseudomonadota</taxon>
        <taxon>Alphaproteobacteria</taxon>
        <taxon>Rhodobacterales</taxon>
        <taxon>Roseobacteraceae</taxon>
        <taxon>Salipiger</taxon>
    </lineage>
</organism>
<evidence type="ECO:0000256" key="1">
    <source>
        <dbReference type="ARBA" id="ARBA00005384"/>
    </source>
</evidence>
<dbReference type="InterPro" id="IPR000524">
    <property type="entry name" value="Tscrpt_reg_HTH_GntR"/>
</dbReference>
<dbReference type="GO" id="GO:0008483">
    <property type="term" value="F:transaminase activity"/>
    <property type="evidence" value="ECO:0007669"/>
    <property type="project" value="UniProtKB-KW"/>
</dbReference>
<dbReference type="Gene3D" id="3.40.640.10">
    <property type="entry name" value="Type I PLP-dependent aspartate aminotransferase-like (Major domain)"/>
    <property type="match status" value="1"/>
</dbReference>